<evidence type="ECO:0000256" key="4">
    <source>
        <dbReference type="ARBA" id="ARBA00023163"/>
    </source>
</evidence>
<comment type="caution">
    <text evidence="6">The sequence shown here is derived from an EMBL/GenBank/DDBJ whole genome shotgun (WGS) entry which is preliminary data.</text>
</comment>
<dbReference type="Pfam" id="PF03466">
    <property type="entry name" value="LysR_substrate"/>
    <property type="match status" value="1"/>
</dbReference>
<dbReference type="Gene3D" id="1.10.10.10">
    <property type="entry name" value="Winged helix-like DNA-binding domain superfamily/Winged helix DNA-binding domain"/>
    <property type="match status" value="1"/>
</dbReference>
<dbReference type="Proteomes" id="UP001548590">
    <property type="component" value="Unassembled WGS sequence"/>
</dbReference>
<protein>
    <submittedName>
        <fullName evidence="6">LysR family transcriptional regulator</fullName>
    </submittedName>
</protein>
<dbReference type="RefSeq" id="WP_345925726.1">
    <property type="nucleotide sequence ID" value="NZ_JBDIVF010000002.1"/>
</dbReference>
<dbReference type="SUPFAM" id="SSF53850">
    <property type="entry name" value="Periplasmic binding protein-like II"/>
    <property type="match status" value="1"/>
</dbReference>
<proteinExistence type="inferred from homology"/>
<keyword evidence="7" id="KW-1185">Reference proteome</keyword>
<organism evidence="6 7">
    <name type="scientific">Uliginosibacterium paludis</name>
    <dbReference type="NCBI Taxonomy" id="1615952"/>
    <lineage>
        <taxon>Bacteria</taxon>
        <taxon>Pseudomonadati</taxon>
        <taxon>Pseudomonadota</taxon>
        <taxon>Betaproteobacteria</taxon>
        <taxon>Rhodocyclales</taxon>
        <taxon>Zoogloeaceae</taxon>
        <taxon>Uliginosibacterium</taxon>
    </lineage>
</organism>
<feature type="domain" description="HTH lysR-type" evidence="5">
    <location>
        <begin position="1"/>
        <end position="59"/>
    </location>
</feature>
<evidence type="ECO:0000256" key="2">
    <source>
        <dbReference type="ARBA" id="ARBA00023015"/>
    </source>
</evidence>
<dbReference type="InterPro" id="IPR005119">
    <property type="entry name" value="LysR_subst-bd"/>
</dbReference>
<dbReference type="InterPro" id="IPR000847">
    <property type="entry name" value="LysR_HTH_N"/>
</dbReference>
<gene>
    <name evidence="6" type="ORF">ABVT11_13635</name>
</gene>
<reference evidence="6 7" key="1">
    <citation type="submission" date="2024-07" db="EMBL/GenBank/DDBJ databases">
        <title>Uliginosibacterium paludis KCTC:42655.</title>
        <authorList>
            <person name="Kim M.K."/>
        </authorList>
    </citation>
    <scope>NUCLEOTIDE SEQUENCE [LARGE SCALE GENOMIC DNA]</scope>
    <source>
        <strain evidence="6 7">KCTC 42655</strain>
    </source>
</reference>
<dbReference type="InterPro" id="IPR036388">
    <property type="entry name" value="WH-like_DNA-bd_sf"/>
</dbReference>
<dbReference type="CDD" id="cd08422">
    <property type="entry name" value="PBP2_CrgA_like"/>
    <property type="match status" value="1"/>
</dbReference>
<evidence type="ECO:0000256" key="3">
    <source>
        <dbReference type="ARBA" id="ARBA00023125"/>
    </source>
</evidence>
<evidence type="ECO:0000313" key="7">
    <source>
        <dbReference type="Proteomes" id="UP001548590"/>
    </source>
</evidence>
<dbReference type="EMBL" id="JBEWLZ010000007">
    <property type="protein sequence ID" value="MET1490874.1"/>
    <property type="molecule type" value="Genomic_DNA"/>
</dbReference>
<dbReference type="PROSITE" id="PS50931">
    <property type="entry name" value="HTH_LYSR"/>
    <property type="match status" value="1"/>
</dbReference>
<sequence length="308" mass="34050">MDTLTSMRVFATVVETRSFTAAANRLAISTAMASKHVQHLEAHLGTRLLNRTTRKLSLTDSGLAYFERCSQILADIDESEAEAVSLTARPHGTLRVTMPVSFAVRHMAPMLSRYMQQYPEVHLDLFLSDRRTDLIDNGLDLALRIGPSPEPSLIARRLATDSMMMCASPAYLAQHGRPRTPAELAGHNCLLYSYASIGNEWRLQGPDGEQVVKVGGTLRINNGDLLNQMAIAGHGIMCQPEFLVRAEVESGQLEEILPDYRMAPIGIYAVYSSRKHLSAKIRSFVDCLVDYLAEKGKLQPDAEKAQHG</sequence>
<name>A0ABV2CSI0_9RHOO</name>
<dbReference type="SUPFAM" id="SSF46785">
    <property type="entry name" value="Winged helix' DNA-binding domain"/>
    <property type="match status" value="1"/>
</dbReference>
<dbReference type="InterPro" id="IPR036390">
    <property type="entry name" value="WH_DNA-bd_sf"/>
</dbReference>
<keyword evidence="3" id="KW-0238">DNA-binding</keyword>
<dbReference type="Pfam" id="PF00126">
    <property type="entry name" value="HTH_1"/>
    <property type="match status" value="1"/>
</dbReference>
<evidence type="ECO:0000256" key="1">
    <source>
        <dbReference type="ARBA" id="ARBA00009437"/>
    </source>
</evidence>
<dbReference type="PANTHER" id="PTHR30537">
    <property type="entry name" value="HTH-TYPE TRANSCRIPTIONAL REGULATOR"/>
    <property type="match status" value="1"/>
</dbReference>
<dbReference type="PANTHER" id="PTHR30537:SF5">
    <property type="entry name" value="HTH-TYPE TRANSCRIPTIONAL ACTIVATOR TTDR-RELATED"/>
    <property type="match status" value="1"/>
</dbReference>
<accession>A0ABV2CSI0</accession>
<dbReference type="Gene3D" id="3.40.190.290">
    <property type="match status" value="1"/>
</dbReference>
<keyword evidence="4" id="KW-0804">Transcription</keyword>
<dbReference type="InterPro" id="IPR058163">
    <property type="entry name" value="LysR-type_TF_proteobact-type"/>
</dbReference>
<keyword evidence="2" id="KW-0805">Transcription regulation</keyword>
<evidence type="ECO:0000259" key="5">
    <source>
        <dbReference type="PROSITE" id="PS50931"/>
    </source>
</evidence>
<comment type="similarity">
    <text evidence="1">Belongs to the LysR transcriptional regulatory family.</text>
</comment>
<evidence type="ECO:0000313" key="6">
    <source>
        <dbReference type="EMBL" id="MET1490874.1"/>
    </source>
</evidence>